<dbReference type="PANTHER" id="PTHR43280:SF10">
    <property type="entry name" value="REGULATORY PROTEIN POCR"/>
    <property type="match status" value="1"/>
</dbReference>
<name>A0AAE3E815_9FIRM</name>
<dbReference type="RefSeq" id="WP_308452616.1">
    <property type="nucleotide sequence ID" value="NZ_JAJEQR010000005.1"/>
</dbReference>
<gene>
    <name evidence="6" type="ORF">LKD81_02260</name>
</gene>
<evidence type="ECO:0000259" key="5">
    <source>
        <dbReference type="PROSITE" id="PS01124"/>
    </source>
</evidence>
<organism evidence="6 7">
    <name type="scientific">Hominifimenecus microfluidus</name>
    <dbReference type="NCBI Taxonomy" id="2885348"/>
    <lineage>
        <taxon>Bacteria</taxon>
        <taxon>Bacillati</taxon>
        <taxon>Bacillota</taxon>
        <taxon>Clostridia</taxon>
        <taxon>Lachnospirales</taxon>
        <taxon>Lachnospiraceae</taxon>
        <taxon>Hominifimenecus</taxon>
    </lineage>
</organism>
<feature type="transmembrane region" description="Helical" evidence="4">
    <location>
        <begin position="274"/>
        <end position="294"/>
    </location>
</feature>
<dbReference type="InterPro" id="IPR009057">
    <property type="entry name" value="Homeodomain-like_sf"/>
</dbReference>
<feature type="transmembrane region" description="Helical" evidence="4">
    <location>
        <begin position="12"/>
        <end position="35"/>
    </location>
</feature>
<keyword evidence="7" id="KW-1185">Reference proteome</keyword>
<dbReference type="EMBL" id="JAJEQR010000005">
    <property type="protein sequence ID" value="MCC2229828.1"/>
    <property type="molecule type" value="Genomic_DNA"/>
</dbReference>
<comment type="caution">
    <text evidence="6">The sequence shown here is derived from an EMBL/GenBank/DDBJ whole genome shotgun (WGS) entry which is preliminary data.</text>
</comment>
<dbReference type="Pfam" id="PF12833">
    <property type="entry name" value="HTH_18"/>
    <property type="match status" value="1"/>
</dbReference>
<evidence type="ECO:0000256" key="3">
    <source>
        <dbReference type="ARBA" id="ARBA00023163"/>
    </source>
</evidence>
<reference evidence="6" key="1">
    <citation type="submission" date="2021-10" db="EMBL/GenBank/DDBJ databases">
        <title>Anaerobic single-cell dispensing facilitates the cultivation of human gut bacteria.</title>
        <authorList>
            <person name="Afrizal A."/>
        </authorList>
    </citation>
    <scope>NUCLEOTIDE SEQUENCE</scope>
    <source>
        <strain evidence="6">CLA-AA-H215</strain>
    </source>
</reference>
<feature type="domain" description="HTH araC/xylS-type" evidence="5">
    <location>
        <begin position="635"/>
        <end position="734"/>
    </location>
</feature>
<dbReference type="GO" id="GO:0043565">
    <property type="term" value="F:sequence-specific DNA binding"/>
    <property type="evidence" value="ECO:0007669"/>
    <property type="project" value="InterPro"/>
</dbReference>
<keyword evidence="4" id="KW-0812">Transmembrane</keyword>
<dbReference type="InterPro" id="IPR018062">
    <property type="entry name" value="HTH_AraC-typ_CS"/>
</dbReference>
<evidence type="ECO:0000256" key="1">
    <source>
        <dbReference type="ARBA" id="ARBA00023015"/>
    </source>
</evidence>
<dbReference type="AlphaFoldDB" id="A0AAE3E815"/>
<keyword evidence="3" id="KW-0804">Transcription</keyword>
<keyword evidence="2" id="KW-0238">DNA-binding</keyword>
<evidence type="ECO:0000256" key="2">
    <source>
        <dbReference type="ARBA" id="ARBA00023125"/>
    </source>
</evidence>
<accession>A0AAE3E815</accession>
<evidence type="ECO:0000256" key="4">
    <source>
        <dbReference type="SAM" id="Phobius"/>
    </source>
</evidence>
<protein>
    <submittedName>
        <fullName evidence="6">Helix-turn-helix transcriptional regulator</fullName>
    </submittedName>
</protein>
<keyword evidence="4" id="KW-0472">Membrane</keyword>
<dbReference type="PANTHER" id="PTHR43280">
    <property type="entry name" value="ARAC-FAMILY TRANSCRIPTIONAL REGULATOR"/>
    <property type="match status" value="1"/>
</dbReference>
<dbReference type="Proteomes" id="UP001198182">
    <property type="component" value="Unassembled WGS sequence"/>
</dbReference>
<dbReference type="SMART" id="SM00342">
    <property type="entry name" value="HTH_ARAC"/>
    <property type="match status" value="1"/>
</dbReference>
<proteinExistence type="predicted"/>
<dbReference type="Gene3D" id="1.10.10.60">
    <property type="entry name" value="Homeodomain-like"/>
    <property type="match status" value="2"/>
</dbReference>
<dbReference type="PROSITE" id="PS01124">
    <property type="entry name" value="HTH_ARAC_FAMILY_2"/>
    <property type="match status" value="1"/>
</dbReference>
<keyword evidence="4" id="KW-1133">Transmembrane helix</keyword>
<dbReference type="PROSITE" id="PS00041">
    <property type="entry name" value="HTH_ARAC_FAMILY_1"/>
    <property type="match status" value="1"/>
</dbReference>
<sequence>MKKYFPYRFHGIFGQILLLLVCFSLTIGFTFFQLLNRSYRESYRTALLKRGHTDIMEMHSSIESTLSEIRAQLEGLLYNNADYSAMLVSGSDPTTTTVLSVASSLKRVAEASDSIAQMELILPYSDLTISSTMGTKNIEASSLEQWILDQDDSILLIGSDIYYCYRYPEGKTLGVMAVQVNPDVLLENVDQTGFIYIYTNDGSPVFPGYMNYPSEQSLMVNGSGTKLEDDGTLVFDTEDGAVMIWQDPNTNWQYVHWEADFSAVSTIPTFLKYAAIYGVFLLLILVAVCVVIVWRICLPLRKAIGGLMSGREDTLKHAESEIDILYEIAAEDEENRTRMKTVLHSIGDTISEKALHRLLCDNMWDEKGIREMLETVESPLLSAKALAVIEIHGWSRQNDTIADSAWEIFYVQLIGFCRKYFDNKENFQAVRVADRELCLVVFFSELRGESEWNHEVEGFGEWLQQRYQAMEFSTAIGWSGIAATIQDLPECRKQARDLLNKRLYYSAAGDSPVAQETVMGRCMREAEDILNAQMRRRGDSNEEDQLARVRSMYESVTDGQRQELAQVLLNVLVERLIQFHVSVPECVDELRQTLGRRGEEEISVEVLEKKLEEAYQSGLDAIQSQGKKEKYAYIDKAKQLIAENYYDSGLSLDMLGQMLGVSPQYLSKLFKEYQAPGFLDYLNRYRLKQAKRLLDETTLMVGEIGEKTGFGSSQSFIRVFKKYEKETPGQYRARQKEDTYE</sequence>
<evidence type="ECO:0000313" key="7">
    <source>
        <dbReference type="Proteomes" id="UP001198182"/>
    </source>
</evidence>
<keyword evidence="1" id="KW-0805">Transcription regulation</keyword>
<evidence type="ECO:0000313" key="6">
    <source>
        <dbReference type="EMBL" id="MCC2229828.1"/>
    </source>
</evidence>
<dbReference type="SUPFAM" id="SSF46689">
    <property type="entry name" value="Homeodomain-like"/>
    <property type="match status" value="1"/>
</dbReference>
<dbReference type="GO" id="GO:0003700">
    <property type="term" value="F:DNA-binding transcription factor activity"/>
    <property type="evidence" value="ECO:0007669"/>
    <property type="project" value="InterPro"/>
</dbReference>
<dbReference type="InterPro" id="IPR018060">
    <property type="entry name" value="HTH_AraC"/>
</dbReference>